<name>A0AAE0FJ67_9CHLO</name>
<feature type="compositionally biased region" description="Low complexity" evidence="4">
    <location>
        <begin position="523"/>
        <end position="532"/>
    </location>
</feature>
<dbReference type="Pfam" id="PF12796">
    <property type="entry name" value="Ank_2"/>
    <property type="match status" value="1"/>
</dbReference>
<dbReference type="SUPFAM" id="SSF48403">
    <property type="entry name" value="Ankyrin repeat"/>
    <property type="match status" value="1"/>
</dbReference>
<dbReference type="InterPro" id="IPR036770">
    <property type="entry name" value="Ankyrin_rpt-contain_sf"/>
</dbReference>
<feature type="compositionally biased region" description="Basic and acidic residues" evidence="4">
    <location>
        <begin position="1015"/>
        <end position="1025"/>
    </location>
</feature>
<feature type="region of interest" description="Disordered" evidence="4">
    <location>
        <begin position="1205"/>
        <end position="1225"/>
    </location>
</feature>
<dbReference type="InterPro" id="IPR013989">
    <property type="entry name" value="Dev_and_cell_death_domain"/>
</dbReference>
<keyword evidence="1" id="KW-0677">Repeat</keyword>
<feature type="repeat" description="ANK" evidence="3">
    <location>
        <begin position="644"/>
        <end position="676"/>
    </location>
</feature>
<dbReference type="PANTHER" id="PTHR24173:SF74">
    <property type="entry name" value="ANKYRIN REPEAT DOMAIN-CONTAINING PROTEIN 16"/>
    <property type="match status" value="1"/>
</dbReference>
<reference evidence="6 7" key="1">
    <citation type="journal article" date="2015" name="Genome Biol. Evol.">
        <title>Comparative Genomics of a Bacterivorous Green Alga Reveals Evolutionary Causalities and Consequences of Phago-Mixotrophic Mode of Nutrition.</title>
        <authorList>
            <person name="Burns J.A."/>
            <person name="Paasch A."/>
            <person name="Narechania A."/>
            <person name="Kim E."/>
        </authorList>
    </citation>
    <scope>NUCLEOTIDE SEQUENCE [LARGE SCALE GENOMIC DNA]</scope>
    <source>
        <strain evidence="6 7">PLY_AMNH</strain>
    </source>
</reference>
<organism evidence="6 7">
    <name type="scientific">Cymbomonas tetramitiformis</name>
    <dbReference type="NCBI Taxonomy" id="36881"/>
    <lineage>
        <taxon>Eukaryota</taxon>
        <taxon>Viridiplantae</taxon>
        <taxon>Chlorophyta</taxon>
        <taxon>Pyramimonadophyceae</taxon>
        <taxon>Pyramimonadales</taxon>
        <taxon>Pyramimonadaceae</taxon>
        <taxon>Cymbomonas</taxon>
    </lineage>
</organism>
<feature type="region of interest" description="Disordered" evidence="4">
    <location>
        <begin position="336"/>
        <end position="367"/>
    </location>
</feature>
<keyword evidence="2 3" id="KW-0040">ANK repeat</keyword>
<feature type="compositionally biased region" description="Polar residues" evidence="4">
    <location>
        <begin position="336"/>
        <end position="349"/>
    </location>
</feature>
<feature type="region of interest" description="Disordered" evidence="4">
    <location>
        <begin position="956"/>
        <end position="980"/>
    </location>
</feature>
<feature type="domain" description="DCD" evidence="5">
    <location>
        <begin position="1131"/>
        <end position="1261"/>
    </location>
</feature>
<gene>
    <name evidence="6" type="ORF">CYMTET_31012</name>
</gene>
<evidence type="ECO:0000313" key="7">
    <source>
        <dbReference type="Proteomes" id="UP001190700"/>
    </source>
</evidence>
<keyword evidence="7" id="KW-1185">Reference proteome</keyword>
<feature type="region of interest" description="Disordered" evidence="4">
    <location>
        <begin position="483"/>
        <end position="532"/>
    </location>
</feature>
<evidence type="ECO:0000256" key="3">
    <source>
        <dbReference type="PROSITE-ProRule" id="PRU00023"/>
    </source>
</evidence>
<dbReference type="InterPro" id="IPR002110">
    <property type="entry name" value="Ankyrin_rpt"/>
</dbReference>
<dbReference type="EMBL" id="LGRX02018301">
    <property type="protein sequence ID" value="KAK3260016.1"/>
    <property type="molecule type" value="Genomic_DNA"/>
</dbReference>
<dbReference type="PROSITE" id="PS50297">
    <property type="entry name" value="ANK_REP_REGION"/>
    <property type="match status" value="2"/>
</dbReference>
<evidence type="ECO:0000313" key="6">
    <source>
        <dbReference type="EMBL" id="KAK3260016.1"/>
    </source>
</evidence>
<feature type="region of interest" description="Disordered" evidence="4">
    <location>
        <begin position="756"/>
        <end position="817"/>
    </location>
</feature>
<dbReference type="Gene3D" id="1.25.40.20">
    <property type="entry name" value="Ankyrin repeat-containing domain"/>
    <property type="match status" value="1"/>
</dbReference>
<feature type="repeat" description="ANK" evidence="3">
    <location>
        <begin position="611"/>
        <end position="643"/>
    </location>
</feature>
<dbReference type="SMART" id="SM00767">
    <property type="entry name" value="DCD"/>
    <property type="match status" value="1"/>
</dbReference>
<evidence type="ECO:0000259" key="5">
    <source>
        <dbReference type="PROSITE" id="PS51222"/>
    </source>
</evidence>
<feature type="compositionally biased region" description="Basic residues" evidence="4">
    <location>
        <begin position="782"/>
        <end position="792"/>
    </location>
</feature>
<feature type="region of interest" description="Disordered" evidence="4">
    <location>
        <begin position="1046"/>
        <end position="1065"/>
    </location>
</feature>
<dbReference type="PROSITE" id="PS50088">
    <property type="entry name" value="ANK_REPEAT"/>
    <property type="match status" value="2"/>
</dbReference>
<dbReference type="AlphaFoldDB" id="A0AAE0FJ67"/>
<dbReference type="SMART" id="SM00248">
    <property type="entry name" value="ANK"/>
    <property type="match status" value="4"/>
</dbReference>
<dbReference type="PROSITE" id="PS51222">
    <property type="entry name" value="DCD"/>
    <property type="match status" value="1"/>
</dbReference>
<dbReference type="PANTHER" id="PTHR24173">
    <property type="entry name" value="ANKYRIN REPEAT CONTAINING"/>
    <property type="match status" value="1"/>
</dbReference>
<evidence type="ECO:0000256" key="4">
    <source>
        <dbReference type="SAM" id="MobiDB-lite"/>
    </source>
</evidence>
<proteinExistence type="predicted"/>
<feature type="non-terminal residue" evidence="6">
    <location>
        <position position="1"/>
    </location>
</feature>
<feature type="region of interest" description="Disordered" evidence="4">
    <location>
        <begin position="1086"/>
        <end position="1129"/>
    </location>
</feature>
<dbReference type="Pfam" id="PF10539">
    <property type="entry name" value="Dev_Cell_Death"/>
    <property type="match status" value="1"/>
</dbReference>
<accession>A0AAE0FJ67</accession>
<feature type="compositionally biased region" description="Basic and acidic residues" evidence="4">
    <location>
        <begin position="766"/>
        <end position="781"/>
    </location>
</feature>
<sequence length="1261" mass="137407">KGHKERSLLHCVTSKKPWAMLLPNYVCVAPYYFKVLSSREPANRPFFLTPKVKYEYHHRNPRHVSNIKKQSAPFDSWWFVDFQERNDALRRACLKLLPSGTTPFYILIEAEAQSRAPKSTLELAYQIGFFPKGWKQQLRLVQEELQRAINRRLQEAAEHNRTAVMRAEGAGLLSAPGPVPQWGAEGAGPLSAPGPVPQWGAEGAGPLSAPGPVPQWGTFSSRAESTWPDHGYGGGGVVPPGQSGGSCPACCAMGLQLCMCRGLEMELWGATWRGWDPSSWSPLPACPNGPVHSWLGMASAPPEEMLPACDAPMWPLHHQEPEQTEQQLQVAQWGSMLQQQRLPHQSPQRPGNCLQPPAGSCQQQQQQQEQPQQQYQQQQQQYHQQQYPQQQQQETQQQQQQQQQQPGQQLQQRQTQPLSNQPYPEYQQAPQEYQQPHQDYQQAYQEFQRVYQECQQVYQEYRQAYQEYPLPHQEVQQYQQLDPPDHHQHYSQQHSQHYRQDHPQQHPPQYQQHAEQCGADSRGPAVSAEVAAPSSEAGGLLTMEGDGASWLGSPALYDMGGAQPAALAPPAGDTPPSVPDALHRAAWAGQTDLVQRLVNAGAKIGAPHGCHAFTALHCAAARGHVSTLQVLLVAGASVDERSLDGSTALHLAAGVGNEGAVRELLRCGADPTATNLCGNTALLLAATNGHAVAHLLARAGSEVSAGPVASAGRPQPVGPAEAEMQKVESVAYVRKVDGVKARVGAEEIEKRTRAVRSAGRWSKVVSSDEPRDLDASDEERSRRRRQWAKRGPHAVVSPDAGAPTSGSAVPEDHDDRDDCWNLRGEVVGGAKRACVSVDALRSGEDDRRGAAQREAHGVNAQETEGRKKRLCVREKRAKELQEYAARMEAAKAGPNAAEAMAASRSVTPPDIRRSKASLSAAGGTIQGDGTSGRALSAAAAPSAACSTSARTAVPPMAGIGSSLQPNALQETPPLAEQQALSKAEVEALSKAELEARSKAEQQALSKAELEARSKAELEARSKAELETTPTAPWDKRSKAELEARPKALQDAGTRGQKETTLEMSPVRKLPGQLGALPNLLPETQTQLASDGAQRLRRGGKREHQGNRRQSPTGALHRSLDSIDGSQRKPSSQFGAVVFLCNKATYAENIRKQISGLPANKFETLVRRITPGTPLFLFDTTTKTMHGILKASSNGGMNLEPEAWISHKGKGRGRGSQRGASSTSPYPAQVKGLMVFPILRFTNRQTGRTAAFQRQRRRASSP</sequence>
<evidence type="ECO:0000256" key="1">
    <source>
        <dbReference type="ARBA" id="ARBA00022737"/>
    </source>
</evidence>
<evidence type="ECO:0000256" key="2">
    <source>
        <dbReference type="ARBA" id="ARBA00023043"/>
    </source>
</evidence>
<protein>
    <recommendedName>
        <fullName evidence="5">DCD domain-containing protein</fullName>
    </recommendedName>
</protein>
<comment type="caution">
    <text evidence="6">The sequence shown here is derived from an EMBL/GenBank/DDBJ whole genome shotgun (WGS) entry which is preliminary data.</text>
</comment>
<feature type="region of interest" description="Disordered" evidence="4">
    <location>
        <begin position="899"/>
        <end position="932"/>
    </location>
</feature>
<feature type="region of interest" description="Disordered" evidence="4">
    <location>
        <begin position="1015"/>
        <end position="1040"/>
    </location>
</feature>
<feature type="region of interest" description="Disordered" evidence="4">
    <location>
        <begin position="397"/>
        <end position="438"/>
    </location>
</feature>
<dbReference type="Proteomes" id="UP001190700">
    <property type="component" value="Unassembled WGS sequence"/>
</dbReference>